<feature type="region of interest" description="Disordered" evidence="3">
    <location>
        <begin position="591"/>
        <end position="627"/>
    </location>
</feature>
<dbReference type="Pfam" id="PF03137">
    <property type="entry name" value="OATP"/>
    <property type="match status" value="2"/>
</dbReference>
<keyword evidence="2" id="KW-0406">Ion transport</keyword>
<sequence length="627" mass="68147">MTGLRTRSAEYEAVRQTSVTEVMHNTAAMISHQSDAAVADPSHSKRQLRCGWGTFAPSGCQRFRNAKCFLFWLCWAGALQGMVVNGFVNVVISTIERRFEITSTESGTIASCYDIASVICLIPISYFGGRGLKPLYVGVGIFVLALGSFTFSLPHFTTSVYKVSNSEEVLCNHGSNATTCMADEATLSNYKYVFFLGQLLHGAGASPLYTLGTTYLDENLPVPSAALYQGIYYASAIIGPAIGYLAGGAFLSLYTDFMKLDRTELDIDKENPKWVGAWWIGFLVSGLIGVLISLPICGFPIHLPGSEKYKVEREKEVYQGKNKEEGVEREVSGMHDIMVSLKVMLTNPTFMFLNLAAACEGILVSGFSTFAPKFIEFQFSMSSGTAAQYVGMIAIPAAGGATFAGGYIVKRFDLTIRGILKFCVVVTIITVGFGFVFLIHCTNVPFAGVNVQYAAGNNYKSSDCMFCQKYSNCSCVGYQLTPYDNAQWTAEKGKWSIPGPILFGKVIDVTCVLWQDRCGGEGACYFYNNMQMSYNLLAIGLVFIVLSVIFFALALVFYNAKPAVEEDNMLTVTANGSSIHSSLTTLTMVSTPASTPTTEVPFSSIGDQSFDNGDPGIDTEGQNCKKN</sequence>
<keyword evidence="1" id="KW-1015">Disulfide bond</keyword>
<organism evidence="4 5">
    <name type="scientific">Pomacea canaliculata</name>
    <name type="common">Golden apple snail</name>
    <dbReference type="NCBI Taxonomy" id="400727"/>
    <lineage>
        <taxon>Eukaryota</taxon>
        <taxon>Metazoa</taxon>
        <taxon>Spiralia</taxon>
        <taxon>Lophotrochozoa</taxon>
        <taxon>Mollusca</taxon>
        <taxon>Gastropoda</taxon>
        <taxon>Caenogastropoda</taxon>
        <taxon>Architaenioglossa</taxon>
        <taxon>Ampullarioidea</taxon>
        <taxon>Ampullariidae</taxon>
        <taxon>Pomacea</taxon>
    </lineage>
</organism>
<dbReference type="Gene3D" id="1.20.1250.20">
    <property type="entry name" value="MFS general substrate transporter like domains"/>
    <property type="match status" value="1"/>
</dbReference>
<gene>
    <name evidence="4" type="ORF">C0Q70_07937</name>
</gene>
<feature type="transmembrane region" description="Helical" evidence="2">
    <location>
        <begin position="108"/>
        <end position="128"/>
    </location>
</feature>
<proteinExistence type="inferred from homology"/>
<evidence type="ECO:0000313" key="5">
    <source>
        <dbReference type="Proteomes" id="UP000245119"/>
    </source>
</evidence>
<feature type="transmembrane region" description="Helical" evidence="2">
    <location>
        <begin position="419"/>
        <end position="439"/>
    </location>
</feature>
<keyword evidence="2" id="KW-0813">Transport</keyword>
<comment type="caution">
    <text evidence="2">Lacks conserved residue(s) required for the propagation of feature annotation.</text>
</comment>
<accession>A0A2T7PGE2</accession>
<evidence type="ECO:0000313" key="4">
    <source>
        <dbReference type="EMBL" id="PVD32498.1"/>
    </source>
</evidence>
<keyword evidence="5" id="KW-1185">Reference proteome</keyword>
<comment type="similarity">
    <text evidence="2">Belongs to the organo anion transporter (TC 2.A.60) family.</text>
</comment>
<feature type="transmembrane region" description="Helical" evidence="2">
    <location>
        <begin position="135"/>
        <end position="156"/>
    </location>
</feature>
<reference evidence="4 5" key="1">
    <citation type="submission" date="2018-04" db="EMBL/GenBank/DDBJ databases">
        <title>The genome of golden apple snail Pomacea canaliculata provides insight into stress tolerance and invasive adaptation.</title>
        <authorList>
            <person name="Liu C."/>
            <person name="Liu B."/>
            <person name="Ren Y."/>
            <person name="Zhang Y."/>
            <person name="Wang H."/>
            <person name="Li S."/>
            <person name="Jiang F."/>
            <person name="Yin L."/>
            <person name="Zhang G."/>
            <person name="Qian W."/>
            <person name="Fan W."/>
        </authorList>
    </citation>
    <scope>NUCLEOTIDE SEQUENCE [LARGE SCALE GENOMIC DNA]</scope>
    <source>
        <strain evidence="4">SZHN2017</strain>
        <tissue evidence="4">Muscle</tissue>
    </source>
</reference>
<dbReference type="SUPFAM" id="SSF103473">
    <property type="entry name" value="MFS general substrate transporter"/>
    <property type="match status" value="1"/>
</dbReference>
<dbReference type="AlphaFoldDB" id="A0A2T7PGE2"/>
<feature type="transmembrane region" description="Helical" evidence="2">
    <location>
        <begin position="536"/>
        <end position="560"/>
    </location>
</feature>
<feature type="transmembrane region" description="Helical" evidence="2">
    <location>
        <begin position="69"/>
        <end position="88"/>
    </location>
</feature>
<dbReference type="InterPro" id="IPR004156">
    <property type="entry name" value="OATP"/>
</dbReference>
<dbReference type="OrthoDB" id="5062115at2759"/>
<feature type="compositionally biased region" description="Polar residues" evidence="3">
    <location>
        <begin position="591"/>
        <end position="611"/>
    </location>
</feature>
<protein>
    <recommendedName>
        <fullName evidence="2">Solute carrier organic anion transporter family member</fullName>
    </recommendedName>
</protein>
<dbReference type="Proteomes" id="UP000245119">
    <property type="component" value="Linkage Group LG4"/>
</dbReference>
<dbReference type="EMBL" id="PZQS01000004">
    <property type="protein sequence ID" value="PVD32498.1"/>
    <property type="molecule type" value="Genomic_DNA"/>
</dbReference>
<keyword evidence="2" id="KW-0472">Membrane</keyword>
<keyword evidence="2" id="KW-0812">Transmembrane</keyword>
<feature type="transmembrane region" description="Helical" evidence="2">
    <location>
        <begin position="386"/>
        <end position="407"/>
    </location>
</feature>
<name>A0A2T7PGE2_POMCA</name>
<dbReference type="PANTHER" id="PTHR11388:SF100">
    <property type="entry name" value="SOLUTE CARRIER ORGANIC ANION TRANSPORTER FAMILY MEMBER 4A1"/>
    <property type="match status" value="1"/>
</dbReference>
<dbReference type="GO" id="GO:0015347">
    <property type="term" value="F:sodium-independent organic anion transmembrane transporter activity"/>
    <property type="evidence" value="ECO:0007669"/>
    <property type="project" value="TreeGrafter"/>
</dbReference>
<dbReference type="InterPro" id="IPR036259">
    <property type="entry name" value="MFS_trans_sf"/>
</dbReference>
<feature type="transmembrane region" description="Helical" evidence="2">
    <location>
        <begin position="231"/>
        <end position="255"/>
    </location>
</feature>
<keyword evidence="2" id="KW-1133">Transmembrane helix</keyword>
<dbReference type="NCBIfam" id="TIGR00805">
    <property type="entry name" value="oat"/>
    <property type="match status" value="1"/>
</dbReference>
<evidence type="ECO:0000256" key="1">
    <source>
        <dbReference type="ARBA" id="ARBA00023157"/>
    </source>
</evidence>
<dbReference type="PANTHER" id="PTHR11388">
    <property type="entry name" value="ORGANIC ANION TRANSPORTER"/>
    <property type="match status" value="1"/>
</dbReference>
<dbReference type="GO" id="GO:0016323">
    <property type="term" value="C:basolateral plasma membrane"/>
    <property type="evidence" value="ECO:0007669"/>
    <property type="project" value="TreeGrafter"/>
</dbReference>
<feature type="transmembrane region" description="Helical" evidence="2">
    <location>
        <begin position="275"/>
        <end position="303"/>
    </location>
</feature>
<evidence type="ECO:0000256" key="2">
    <source>
        <dbReference type="RuleBase" id="RU362056"/>
    </source>
</evidence>
<evidence type="ECO:0000256" key="3">
    <source>
        <dbReference type="SAM" id="MobiDB-lite"/>
    </source>
</evidence>
<dbReference type="GO" id="GO:0043252">
    <property type="term" value="P:sodium-independent organic anion transport"/>
    <property type="evidence" value="ECO:0007669"/>
    <property type="project" value="TreeGrafter"/>
</dbReference>
<comment type="caution">
    <text evidence="4">The sequence shown here is derived from an EMBL/GenBank/DDBJ whole genome shotgun (WGS) entry which is preliminary data.</text>
</comment>
<comment type="subcellular location">
    <subcellularLocation>
        <location evidence="2">Cell membrane</location>
        <topology evidence="2">Multi-pass membrane protein</topology>
    </subcellularLocation>
</comment>
<dbReference type="GO" id="GO:0006811">
    <property type="term" value="P:monoatomic ion transport"/>
    <property type="evidence" value="ECO:0007669"/>
    <property type="project" value="UniProtKB-KW"/>
</dbReference>